<keyword evidence="2" id="KW-0812">Transmembrane</keyword>
<dbReference type="GO" id="GO:0005794">
    <property type="term" value="C:Golgi apparatus"/>
    <property type="evidence" value="ECO:0007669"/>
    <property type="project" value="TreeGrafter"/>
</dbReference>
<sequence>MAFERERERGSGSKGKRKAAPRSPMVVVGAGVTAIAVLFLVWSVVSTSGSHSEVNNSNGESEKYLYWGNRIDCPGKHCGSCEGLGHQESSLRCALEEAIYLRRTFVMPSRMCINPIHNKKGILHRLANNNATEEEQWVTSFCAMDSLYDLKLISQTVPVILENSREWHMLLSTLEDTQIAHVQRLTRIHLKQDARYSHLLLINRTASPLSWFMECKIETTVVLSCCHIHFCPLWLPTSSEMQHKRSKHYLVIMTPSMFVVGIK</sequence>
<keyword evidence="2" id="KW-0472">Membrane</keyword>
<dbReference type="EMBL" id="BT141920">
    <property type="protein sequence ID" value="AFK41714.1"/>
    <property type="molecule type" value="mRNA"/>
</dbReference>
<dbReference type="PANTHER" id="PTHR31469:SF8">
    <property type="entry name" value="OS07G0641000 PROTEIN"/>
    <property type="match status" value="1"/>
</dbReference>
<protein>
    <submittedName>
        <fullName evidence="3">Uncharacterized protein</fullName>
    </submittedName>
</protein>
<evidence type="ECO:0000256" key="2">
    <source>
        <dbReference type="SAM" id="Phobius"/>
    </source>
</evidence>
<evidence type="ECO:0000313" key="3">
    <source>
        <dbReference type="EMBL" id="AFK41714.1"/>
    </source>
</evidence>
<proteinExistence type="evidence at transcript level"/>
<accession>I3SN72</accession>
<keyword evidence="2" id="KW-1133">Transmembrane helix</keyword>
<reference evidence="3" key="1">
    <citation type="submission" date="2012-05" db="EMBL/GenBank/DDBJ databases">
        <authorList>
            <person name="Krishnakumar V."/>
            <person name="Cheung F."/>
            <person name="Xiao Y."/>
            <person name="Chan A."/>
            <person name="Moskal W.A."/>
            <person name="Town C.D."/>
        </authorList>
    </citation>
    <scope>NUCLEOTIDE SEQUENCE</scope>
</reference>
<evidence type="ECO:0000256" key="1">
    <source>
        <dbReference type="SAM" id="MobiDB-lite"/>
    </source>
</evidence>
<dbReference type="PANTHER" id="PTHR31469">
    <property type="entry name" value="OS07G0633600 PROTEIN"/>
    <property type="match status" value="1"/>
</dbReference>
<name>I3SN72_LOTJA</name>
<feature type="region of interest" description="Disordered" evidence="1">
    <location>
        <begin position="1"/>
        <end position="20"/>
    </location>
</feature>
<organism evidence="3">
    <name type="scientific">Lotus japonicus</name>
    <name type="common">Lotus corniculatus var. japonicus</name>
    <dbReference type="NCBI Taxonomy" id="34305"/>
    <lineage>
        <taxon>Eukaryota</taxon>
        <taxon>Viridiplantae</taxon>
        <taxon>Streptophyta</taxon>
        <taxon>Embryophyta</taxon>
        <taxon>Tracheophyta</taxon>
        <taxon>Spermatophyta</taxon>
        <taxon>Magnoliopsida</taxon>
        <taxon>eudicotyledons</taxon>
        <taxon>Gunneridae</taxon>
        <taxon>Pentapetalae</taxon>
        <taxon>rosids</taxon>
        <taxon>fabids</taxon>
        <taxon>Fabales</taxon>
        <taxon>Fabaceae</taxon>
        <taxon>Papilionoideae</taxon>
        <taxon>50 kb inversion clade</taxon>
        <taxon>NPAAA clade</taxon>
        <taxon>Hologalegina</taxon>
        <taxon>robinioid clade</taxon>
        <taxon>Loteae</taxon>
        <taxon>Lotus</taxon>
    </lineage>
</organism>
<feature type="compositionally biased region" description="Basic and acidic residues" evidence="1">
    <location>
        <begin position="1"/>
        <end position="11"/>
    </location>
</feature>
<dbReference type="AlphaFoldDB" id="I3SN72"/>
<feature type="transmembrane region" description="Helical" evidence="2">
    <location>
        <begin position="24"/>
        <end position="45"/>
    </location>
</feature>